<evidence type="ECO:0000259" key="5">
    <source>
        <dbReference type="Pfam" id="PF04118"/>
    </source>
</evidence>
<evidence type="ECO:0000313" key="7">
    <source>
        <dbReference type="Proteomes" id="UP000008983"/>
    </source>
</evidence>
<keyword evidence="1" id="KW-0813">Transport</keyword>
<dbReference type="InterPro" id="IPR040314">
    <property type="entry name" value="DOP1"/>
</dbReference>
<evidence type="ECO:0000256" key="3">
    <source>
        <dbReference type="ARBA" id="ARBA00046326"/>
    </source>
</evidence>
<evidence type="ECO:0000256" key="1">
    <source>
        <dbReference type="ARBA" id="ARBA00022448"/>
    </source>
</evidence>
<dbReference type="EC" id="2.4.1.69" evidence="6"/>
<dbReference type="GO" id="GO:0015031">
    <property type="term" value="P:protein transport"/>
    <property type="evidence" value="ECO:0007669"/>
    <property type="project" value="UniProtKB-KW"/>
</dbReference>
<sequence length="1486" mass="175546">MDSCGRRYFIGSLWMAIMRSQRGRGQAIKFLMNNLPKALEDEEEDILSKSLEEVYQAQDEQNNDITNNNKIDNNNKTNIKTQNNLQNNNYISSNDSPNKQNEDNQQNNQYCPNNLDNQANIKKEFENNSQIQIRENLKFIEEQINDNSWENNYPNKSTLIINTILSCLQDENQLVRRNILDLMCFHLKITQDDILDKNDKQILVEGVLQQFIQKNVSVIRRINMWLFGKPDRDNNYKINEEKNAFVIELIITGFCNIIQNEKQNFSLPLKIILNFFIEHELIIQFTLQKLTIPIIQHIYQYNKTPDVIKTATRFLEHVKDYINLFLKGLSDYLLESIEQKKYEESLLIVNLIYFLYQNLLKPSEGILDQEKAHFCLKETLSGLFEGICIIDQQQQKLMETILRLISYLMERLAQVNNIKEEEIEKNKDLLIKNDASFEKYQSIYYVNFTKNVENINNQKIFKLSSQNLIRGQKFIFEKNKKMIVLPEWFTCISQCIRLNNPSISLIAIESMIEILISEKIDPIYEQLKNLILEEAKQSKNSYKNLLIQNNYTKLTLEKLWSLLDFQHFYDKIIDLIVNFSLYFPHHFKEVVVNSFQTVQITQKESSIRRFATFWRLTANHQHHFVLLQDLNKVGLFIMLDFLDHENPLVRYAAKNWLIEGIPQFYRILDPLFEVLLQGNSSFYITEQKQLFYTQIYETKRTNETLKKLKSILVITSNVFLKYISTIVISGYLNQIKNHFNSQMNNSNNILGFQESLVQKNDKKITYLDLLSFLCLKFIQGQVLESFSLKFQLENAAVNASSCEFLELLIVHIEDPQLSINLCEYLLEPLVKTLSHNVTNCDYVMQVQLLNLFKTIFFNSSYMNKNSKYVIKNKLTNILTSKVFLQSILKGLFTPISYVRGQFINFLNICIPLISSFVHHPVLTTIIKQIMQAYFQLIKDFSRQEVQEQEQQKNKNDQNKYNIENSNFYEISVVLEGVKCILQFFLNMPTLEIIEANRNKHQQNAILDTLKTVFSFGMYQYQDQEKETKITFEKHIDTCNCLIYDIKQVIELLINSWQRSSEFTIEFSIYGIRQYEFERYNILNNNLNELIKQTHQNKYKAKLLIIQIIKPLLFQFTTEVMNSIIILWNRECAFKVPQRLDQLNENEFQSKMIELLSVCNIPLEQILEAINQSFLIEKIINFYKIKNHKEKKNTIVCNYEMSQLENNLLFFIYVNLAYSFVDSNRLKRDNLFNFWNSLIKLLKNLLPSKNPNTVLWIMEILFTASKKYSPKEILSDKKLKKELHDLIQEKFIFVSLWISSSQIQILFNEPVLNSQNNATYSSEQDKKIKQLLLTSLQQYKVLSPFTPIIYDSILNSLKSQENNQLLDDLESTEEIKIYNKYRLFMLESLKTFGLELLQNCYPSERTDRVIGKVKDFMENIFNVMENKGNQNLLYLQSSSQLLYILIEKSPLLIIKEFKKNILEIFNKDNFFLVINKHQDIGAKLLTM</sequence>
<dbReference type="OMA" id="SKQFMTA"/>
<evidence type="ECO:0000256" key="2">
    <source>
        <dbReference type="ARBA" id="ARBA00022927"/>
    </source>
</evidence>
<dbReference type="Pfam" id="PF04118">
    <property type="entry name" value="Dopey_N"/>
    <property type="match status" value="1"/>
</dbReference>
<dbReference type="InterPro" id="IPR007249">
    <property type="entry name" value="DOP1_N"/>
</dbReference>
<protein>
    <submittedName>
        <fullName evidence="6">N-terminal domain protein</fullName>
        <ecNumber evidence="6">2.3.1.97</ecNumber>
        <ecNumber evidence="6">2.4.1.69</ecNumber>
    </submittedName>
</protein>
<dbReference type="eggNOG" id="KOG3613">
    <property type="taxonomic scope" value="Eukaryota"/>
</dbReference>
<keyword evidence="6" id="KW-0328">Glycosyltransferase</keyword>
<accession>G0QV11</accession>
<dbReference type="STRING" id="857967.G0QV11"/>
<dbReference type="EC" id="2.3.1.97" evidence="6"/>
<feature type="domain" description="DOP1 N-terminal" evidence="5">
    <location>
        <begin position="3"/>
        <end position="230"/>
    </location>
</feature>
<dbReference type="SUPFAM" id="SSF48371">
    <property type="entry name" value="ARM repeat"/>
    <property type="match status" value="1"/>
</dbReference>
<dbReference type="InterPro" id="IPR016024">
    <property type="entry name" value="ARM-type_fold"/>
</dbReference>
<dbReference type="GO" id="GO:0004379">
    <property type="term" value="F:glycylpeptide N-tetradecanoyltransferase activity"/>
    <property type="evidence" value="ECO:0007669"/>
    <property type="project" value="UniProtKB-EC"/>
</dbReference>
<evidence type="ECO:0000313" key="6">
    <source>
        <dbReference type="EMBL" id="EGR30936.1"/>
    </source>
</evidence>
<dbReference type="GO" id="GO:0006895">
    <property type="term" value="P:Golgi to endosome transport"/>
    <property type="evidence" value="ECO:0007669"/>
    <property type="project" value="InterPro"/>
</dbReference>
<gene>
    <name evidence="6" type="ORF">IMG5_120680</name>
</gene>
<dbReference type="PANTHER" id="PTHR14042:SF24">
    <property type="entry name" value="PROTEIN DOPEY-1 HOMOLOG"/>
    <property type="match status" value="1"/>
</dbReference>
<organism evidence="6 7">
    <name type="scientific">Ichthyophthirius multifiliis</name>
    <name type="common">White spot disease agent</name>
    <name type="synonym">Ich</name>
    <dbReference type="NCBI Taxonomy" id="5932"/>
    <lineage>
        <taxon>Eukaryota</taxon>
        <taxon>Sar</taxon>
        <taxon>Alveolata</taxon>
        <taxon>Ciliophora</taxon>
        <taxon>Intramacronucleata</taxon>
        <taxon>Oligohymenophorea</taxon>
        <taxon>Hymenostomatida</taxon>
        <taxon>Ophryoglenina</taxon>
        <taxon>Ichthyophthirius</taxon>
    </lineage>
</organism>
<keyword evidence="2" id="KW-0653">Protein transport</keyword>
<dbReference type="GO" id="GO:0005829">
    <property type="term" value="C:cytosol"/>
    <property type="evidence" value="ECO:0007669"/>
    <property type="project" value="GOC"/>
</dbReference>
<dbReference type="GO" id="GO:0005802">
    <property type="term" value="C:trans-Golgi network"/>
    <property type="evidence" value="ECO:0007669"/>
    <property type="project" value="TreeGrafter"/>
</dbReference>
<feature type="region of interest" description="Disordered" evidence="4">
    <location>
        <begin position="58"/>
        <end position="115"/>
    </location>
</feature>
<dbReference type="OrthoDB" id="312629at2759"/>
<dbReference type="GO" id="GO:0005768">
    <property type="term" value="C:endosome"/>
    <property type="evidence" value="ECO:0007669"/>
    <property type="project" value="TreeGrafter"/>
</dbReference>
<dbReference type="GeneID" id="14907070"/>
<proteinExistence type="inferred from homology"/>
<comment type="similarity">
    <text evidence="3">Belongs to the DOP1 family.</text>
</comment>
<dbReference type="GO" id="GO:0008107">
    <property type="term" value="F:galactoside 2-alpha-L-fucosyltransferase activity"/>
    <property type="evidence" value="ECO:0007669"/>
    <property type="project" value="UniProtKB-EC"/>
</dbReference>
<dbReference type="Proteomes" id="UP000008983">
    <property type="component" value="Unassembled WGS sequence"/>
</dbReference>
<keyword evidence="7" id="KW-1185">Reference proteome</keyword>
<keyword evidence="6" id="KW-0012">Acyltransferase</keyword>
<name>G0QV11_ICHMU</name>
<dbReference type="PANTHER" id="PTHR14042">
    <property type="entry name" value="DOPEY-RELATED"/>
    <property type="match status" value="1"/>
</dbReference>
<reference evidence="6 7" key="1">
    <citation type="submission" date="2011-07" db="EMBL/GenBank/DDBJ databases">
        <authorList>
            <person name="Coyne R."/>
            <person name="Brami D."/>
            <person name="Johnson J."/>
            <person name="Hostetler J."/>
            <person name="Hannick L."/>
            <person name="Clark T."/>
            <person name="Cassidy-Hanley D."/>
            <person name="Inman J."/>
        </authorList>
    </citation>
    <scope>NUCLEOTIDE SEQUENCE [LARGE SCALE GENOMIC DNA]</scope>
    <source>
        <strain evidence="6 7">G5</strain>
    </source>
</reference>
<evidence type="ECO:0000256" key="4">
    <source>
        <dbReference type="SAM" id="MobiDB-lite"/>
    </source>
</evidence>
<dbReference type="InParanoid" id="G0QV11"/>
<dbReference type="RefSeq" id="XP_004032523.1">
    <property type="nucleotide sequence ID" value="XM_004032475.1"/>
</dbReference>
<feature type="compositionally biased region" description="Low complexity" evidence="4">
    <location>
        <begin position="63"/>
        <end position="89"/>
    </location>
</feature>
<dbReference type="EMBL" id="GL983929">
    <property type="protein sequence ID" value="EGR30936.1"/>
    <property type="molecule type" value="Genomic_DNA"/>
</dbReference>
<keyword evidence="6" id="KW-0808">Transferase</keyword>